<name>A0AAN5IC11_9BILA</name>
<feature type="non-terminal residue" evidence="1">
    <location>
        <position position="1"/>
    </location>
</feature>
<dbReference type="Proteomes" id="UP001328107">
    <property type="component" value="Unassembled WGS sequence"/>
</dbReference>
<keyword evidence="2" id="KW-1185">Reference proteome</keyword>
<organism evidence="1 2">
    <name type="scientific">Pristionchus mayeri</name>
    <dbReference type="NCBI Taxonomy" id="1317129"/>
    <lineage>
        <taxon>Eukaryota</taxon>
        <taxon>Metazoa</taxon>
        <taxon>Ecdysozoa</taxon>
        <taxon>Nematoda</taxon>
        <taxon>Chromadorea</taxon>
        <taxon>Rhabditida</taxon>
        <taxon>Rhabditina</taxon>
        <taxon>Diplogasteromorpha</taxon>
        <taxon>Diplogasteroidea</taxon>
        <taxon>Neodiplogasteridae</taxon>
        <taxon>Pristionchus</taxon>
    </lineage>
</organism>
<protein>
    <submittedName>
        <fullName evidence="1">Uncharacterized protein</fullName>
    </submittedName>
</protein>
<evidence type="ECO:0000313" key="1">
    <source>
        <dbReference type="EMBL" id="GMR60598.1"/>
    </source>
</evidence>
<feature type="non-terminal residue" evidence="1">
    <location>
        <position position="97"/>
    </location>
</feature>
<sequence length="97" mass="10834">KQLSIYHMQDGIHQSINQYEIARLASDSSRFDNSGALELRSDREGRCSLSHSRQGAVGGTVVRVDETRILSILQVDFHVWSISTAPSLKHQSRGKGR</sequence>
<evidence type="ECO:0000313" key="2">
    <source>
        <dbReference type="Proteomes" id="UP001328107"/>
    </source>
</evidence>
<gene>
    <name evidence="1" type="ORF">PMAYCL1PPCAC_30793</name>
</gene>
<proteinExistence type="predicted"/>
<comment type="caution">
    <text evidence="1">The sequence shown here is derived from an EMBL/GenBank/DDBJ whole genome shotgun (WGS) entry which is preliminary data.</text>
</comment>
<dbReference type="EMBL" id="BTRK01000006">
    <property type="protein sequence ID" value="GMR60598.1"/>
    <property type="molecule type" value="Genomic_DNA"/>
</dbReference>
<reference evidence="2" key="1">
    <citation type="submission" date="2022-10" db="EMBL/GenBank/DDBJ databases">
        <title>Genome assembly of Pristionchus species.</title>
        <authorList>
            <person name="Yoshida K."/>
            <person name="Sommer R.J."/>
        </authorList>
    </citation>
    <scope>NUCLEOTIDE SEQUENCE [LARGE SCALE GENOMIC DNA]</scope>
    <source>
        <strain evidence="2">RS5460</strain>
    </source>
</reference>
<accession>A0AAN5IC11</accession>
<dbReference type="AlphaFoldDB" id="A0AAN5IC11"/>